<gene>
    <name evidence="2" type="ORF">C449_15162</name>
</gene>
<evidence type="ECO:0000313" key="3">
    <source>
        <dbReference type="Proteomes" id="UP000011669"/>
    </source>
</evidence>
<dbReference type="CDD" id="cd02238">
    <property type="entry name" value="cupin_KdgF"/>
    <property type="match status" value="1"/>
</dbReference>
<dbReference type="PATRIC" id="fig|1227455.4.peg.3085"/>
<dbReference type="Gene3D" id="2.60.120.10">
    <property type="entry name" value="Jelly Rolls"/>
    <property type="match status" value="1"/>
</dbReference>
<dbReference type="Pfam" id="PF07883">
    <property type="entry name" value="Cupin_2"/>
    <property type="match status" value="1"/>
</dbReference>
<comment type="caution">
    <text evidence="2">The sequence shown here is derived from an EMBL/GenBank/DDBJ whole genome shotgun (WGS) entry which is preliminary data.</text>
</comment>
<dbReference type="InterPro" id="IPR014710">
    <property type="entry name" value="RmlC-like_jellyroll"/>
</dbReference>
<proteinExistence type="predicted"/>
<reference evidence="2 3" key="1">
    <citation type="journal article" date="2014" name="PLoS Genet.">
        <title>Phylogenetically driven sequencing of extremely halophilic archaea reveals strategies for static and dynamic osmo-response.</title>
        <authorList>
            <person name="Becker E.A."/>
            <person name="Seitzer P.M."/>
            <person name="Tritt A."/>
            <person name="Larsen D."/>
            <person name="Krusor M."/>
            <person name="Yao A.I."/>
            <person name="Wu D."/>
            <person name="Madern D."/>
            <person name="Eisen J.A."/>
            <person name="Darling A.E."/>
            <person name="Facciotti M.T."/>
        </authorList>
    </citation>
    <scope>NUCLEOTIDE SEQUENCE [LARGE SCALE GENOMIC DNA]</scope>
    <source>
        <strain evidence="2 3">DSM 5350</strain>
    </source>
</reference>
<feature type="domain" description="Cupin type-2" evidence="1">
    <location>
        <begin position="34"/>
        <end position="95"/>
    </location>
</feature>
<dbReference type="InterPro" id="IPR011051">
    <property type="entry name" value="RmlC_Cupin_sf"/>
</dbReference>
<dbReference type="PANTHER" id="PTHR40112">
    <property type="entry name" value="H2HPP ISOMERASE"/>
    <property type="match status" value="1"/>
</dbReference>
<accession>M0MF61</accession>
<keyword evidence="3" id="KW-1185">Reference proteome</keyword>
<evidence type="ECO:0000259" key="1">
    <source>
        <dbReference type="Pfam" id="PF07883"/>
    </source>
</evidence>
<protein>
    <submittedName>
        <fullName evidence="2">Cupin</fullName>
    </submittedName>
</protein>
<dbReference type="OrthoDB" id="114121at2157"/>
<dbReference type="Proteomes" id="UP000011669">
    <property type="component" value="Unassembled WGS sequence"/>
</dbReference>
<dbReference type="PANTHER" id="PTHR40112:SF1">
    <property type="entry name" value="H2HPP ISOMERASE"/>
    <property type="match status" value="1"/>
</dbReference>
<dbReference type="EMBL" id="AOMD01000030">
    <property type="protein sequence ID" value="EMA43329.1"/>
    <property type="molecule type" value="Genomic_DNA"/>
</dbReference>
<dbReference type="STRING" id="1227455.C449_15162"/>
<dbReference type="InParanoid" id="M0MF61"/>
<dbReference type="SUPFAM" id="SSF51182">
    <property type="entry name" value="RmlC-like cupins"/>
    <property type="match status" value="1"/>
</dbReference>
<dbReference type="AlphaFoldDB" id="M0MF61"/>
<dbReference type="InterPro" id="IPR013096">
    <property type="entry name" value="Cupin_2"/>
</dbReference>
<evidence type="ECO:0000313" key="2">
    <source>
        <dbReference type="EMBL" id="EMA43329.1"/>
    </source>
</evidence>
<dbReference type="RefSeq" id="WP_006078888.1">
    <property type="nucleotide sequence ID" value="NZ_AOMD01000030.1"/>
</dbReference>
<organism evidence="2 3">
    <name type="scientific">Halococcus saccharolyticus DSM 5350</name>
    <dbReference type="NCBI Taxonomy" id="1227455"/>
    <lineage>
        <taxon>Archaea</taxon>
        <taxon>Methanobacteriati</taxon>
        <taxon>Methanobacteriota</taxon>
        <taxon>Stenosarchaea group</taxon>
        <taxon>Halobacteria</taxon>
        <taxon>Halobacteriales</taxon>
        <taxon>Halococcaceae</taxon>
        <taxon>Halococcus</taxon>
    </lineage>
</organism>
<sequence>MDTVATADRETIEAVEGVSVTVLASGEAMNVQAFTIEPGATVPSHSHHHEQAGYLFAGHATFVLDDEEHEVGPEGSYAIPADEAHAVENRGDETIHGVECFSPPRPRPDWMD</sequence>
<name>M0MF61_9EURY</name>
<dbReference type="InterPro" id="IPR052535">
    <property type="entry name" value="Bacilysin_H2HPP_isomerase"/>
</dbReference>